<sequence>MEGNSSAVVIGRPVLGQGGCDDSCAKTSVYNQSDDEEAHFSWILYMIGCVTFVCCCPVGLIVWSIVPCLFFRKSKDEQRKNPLQRTAAMVSCGTCIFCTLIAIAVLVFVIVLVATASDDEKCQENLQLVDGCEHCSVAPDGWNHGRRRSSDCYD</sequence>
<evidence type="ECO:0000256" key="1">
    <source>
        <dbReference type="SAM" id="Phobius"/>
    </source>
</evidence>
<evidence type="ECO:0000313" key="2">
    <source>
        <dbReference type="EMBL" id="CAD8857989.1"/>
    </source>
</evidence>
<keyword evidence="1" id="KW-0812">Transmembrane</keyword>
<keyword evidence="1" id="KW-0472">Membrane</keyword>
<feature type="transmembrane region" description="Helical" evidence="1">
    <location>
        <begin position="87"/>
        <end position="114"/>
    </location>
</feature>
<evidence type="ECO:0008006" key="3">
    <source>
        <dbReference type="Google" id="ProtNLM"/>
    </source>
</evidence>
<dbReference type="AlphaFoldDB" id="A0A7S1FD19"/>
<organism evidence="2">
    <name type="scientific">Noctiluca scintillans</name>
    <name type="common">Sea sparkle</name>
    <name type="synonym">Red tide dinoflagellate</name>
    <dbReference type="NCBI Taxonomy" id="2966"/>
    <lineage>
        <taxon>Eukaryota</taxon>
        <taxon>Sar</taxon>
        <taxon>Alveolata</taxon>
        <taxon>Dinophyceae</taxon>
        <taxon>Noctilucales</taxon>
        <taxon>Noctilucaceae</taxon>
        <taxon>Noctiluca</taxon>
    </lineage>
</organism>
<reference evidence="2" key="1">
    <citation type="submission" date="2021-01" db="EMBL/GenBank/DDBJ databases">
        <authorList>
            <person name="Corre E."/>
            <person name="Pelletier E."/>
            <person name="Niang G."/>
            <person name="Scheremetjew M."/>
            <person name="Finn R."/>
            <person name="Kale V."/>
            <person name="Holt S."/>
            <person name="Cochrane G."/>
            <person name="Meng A."/>
            <person name="Brown T."/>
            <person name="Cohen L."/>
        </authorList>
    </citation>
    <scope>NUCLEOTIDE SEQUENCE</scope>
</reference>
<keyword evidence="1" id="KW-1133">Transmembrane helix</keyword>
<protein>
    <recommendedName>
        <fullName evidence="3">Transmembrane protein</fullName>
    </recommendedName>
</protein>
<feature type="transmembrane region" description="Helical" evidence="1">
    <location>
        <begin position="42"/>
        <end position="66"/>
    </location>
</feature>
<name>A0A7S1FD19_NOCSC</name>
<gene>
    <name evidence="2" type="ORF">NSCI0253_LOCUS32341</name>
</gene>
<proteinExistence type="predicted"/>
<dbReference type="EMBL" id="HBFQ01045471">
    <property type="protein sequence ID" value="CAD8857989.1"/>
    <property type="molecule type" value="Transcribed_RNA"/>
</dbReference>
<accession>A0A7S1FD19</accession>